<evidence type="ECO:0000313" key="2">
    <source>
        <dbReference type="EMBL" id="ERI85400.1"/>
    </source>
</evidence>
<accession>U2CLI3</accession>
<dbReference type="EMBL" id="AWSV01000093">
    <property type="protein sequence ID" value="ERI85400.1"/>
    <property type="molecule type" value="Genomic_DNA"/>
</dbReference>
<dbReference type="HOGENOM" id="CLU_2663495_0_0_10"/>
<dbReference type="Proteomes" id="UP000016496">
    <property type="component" value="Unassembled WGS sequence"/>
</dbReference>
<evidence type="ECO:0000313" key="3">
    <source>
        <dbReference type="Proteomes" id="UP000016496"/>
    </source>
</evidence>
<protein>
    <submittedName>
        <fullName evidence="2">Uncharacterized protein</fullName>
    </submittedName>
</protein>
<comment type="caution">
    <text evidence="2">The sequence shown here is derived from an EMBL/GenBank/DDBJ whole genome shotgun (WGS) entry which is preliminary data.</text>
</comment>
<proteinExistence type="predicted"/>
<gene>
    <name evidence="2" type="ORF">HMPREF1981_01754</name>
</gene>
<name>U2CLI3_9BACE</name>
<sequence>MFFISFNSYNVGKRFLFNTVLFFIHIKDLPEEVHASNEDRRRKRNTRTKEGEEAKKDSKKKKTLRFIKNSFSIFR</sequence>
<feature type="region of interest" description="Disordered" evidence="1">
    <location>
        <begin position="34"/>
        <end position="61"/>
    </location>
</feature>
<reference evidence="2 3" key="1">
    <citation type="submission" date="2013-08" db="EMBL/GenBank/DDBJ databases">
        <authorList>
            <person name="Weinstock G."/>
            <person name="Sodergren E."/>
            <person name="Wylie T."/>
            <person name="Fulton L."/>
            <person name="Fulton R."/>
            <person name="Fronick C."/>
            <person name="O'Laughlin M."/>
            <person name="Godfrey J."/>
            <person name="Miner T."/>
            <person name="Herter B."/>
            <person name="Appelbaum E."/>
            <person name="Cordes M."/>
            <person name="Lek S."/>
            <person name="Wollam A."/>
            <person name="Pepin K.H."/>
            <person name="Palsikar V.B."/>
            <person name="Mitreva M."/>
            <person name="Wilson R.K."/>
        </authorList>
    </citation>
    <scope>NUCLEOTIDE SEQUENCE [LARGE SCALE GENOMIC DNA]</scope>
    <source>
        <strain evidence="2 3">F0041</strain>
    </source>
</reference>
<feature type="compositionally biased region" description="Basic and acidic residues" evidence="1">
    <location>
        <begin position="47"/>
        <end position="56"/>
    </location>
</feature>
<organism evidence="2 3">
    <name type="scientific">Bacteroides pyogenes F0041</name>
    <dbReference type="NCBI Taxonomy" id="1321819"/>
    <lineage>
        <taxon>Bacteria</taxon>
        <taxon>Pseudomonadati</taxon>
        <taxon>Bacteroidota</taxon>
        <taxon>Bacteroidia</taxon>
        <taxon>Bacteroidales</taxon>
        <taxon>Bacteroidaceae</taxon>
        <taxon>Bacteroides</taxon>
    </lineage>
</organism>
<dbReference type="AlphaFoldDB" id="U2CLI3"/>
<evidence type="ECO:0000256" key="1">
    <source>
        <dbReference type="SAM" id="MobiDB-lite"/>
    </source>
</evidence>